<keyword evidence="1" id="KW-0812">Transmembrane</keyword>
<keyword evidence="1" id="KW-1133">Transmembrane helix</keyword>
<evidence type="ECO:0000256" key="1">
    <source>
        <dbReference type="SAM" id="Phobius"/>
    </source>
</evidence>
<comment type="caution">
    <text evidence="2">The sequence shown here is derived from an EMBL/GenBank/DDBJ whole genome shotgun (WGS) entry which is preliminary data.</text>
</comment>
<gene>
    <name evidence="2" type="ORF">EPJ71_04560</name>
</gene>
<reference evidence="2 3" key="1">
    <citation type="journal article" date="1992" name="Lakartidningen">
        <title>[Penicillin V and not amoxicillin is the first choice preparation in acute otitis].</title>
        <authorList>
            <person name="Kamme C."/>
            <person name="Lundgren K."/>
            <person name="Prellner K."/>
        </authorList>
    </citation>
    <scope>NUCLEOTIDE SEQUENCE [LARGE SCALE GENOMIC DNA]</scope>
    <source>
        <strain evidence="2 3">PC5099IV</strain>
    </source>
</reference>
<accession>A0ABY3K9I0</accession>
<organism evidence="2 3">
    <name type="scientific">Brachyspira aalborgi</name>
    <dbReference type="NCBI Taxonomy" id="29522"/>
    <lineage>
        <taxon>Bacteria</taxon>
        <taxon>Pseudomonadati</taxon>
        <taxon>Spirochaetota</taxon>
        <taxon>Spirochaetia</taxon>
        <taxon>Brachyspirales</taxon>
        <taxon>Brachyspiraceae</taxon>
        <taxon>Brachyspira</taxon>
    </lineage>
</organism>
<proteinExistence type="predicted"/>
<protein>
    <submittedName>
        <fullName evidence="2">Uncharacterized protein</fullName>
    </submittedName>
</protein>
<dbReference type="Proteomes" id="UP000322659">
    <property type="component" value="Unassembled WGS sequence"/>
</dbReference>
<sequence length="153" mass="17611">MKYCINIKQSKAKQSKAKPKIVSLINNSFKIVLLILLFSISCKSKQKPEEKYNGIIPQGFSGKYILINDGNQYFETTSSNAIIGSDKNYRKGVLPLVLEGTNDYAESINGKAITYREVLGEDRYYRYRFYTNRKDKKRTLDLGDNLSSVWWNS</sequence>
<evidence type="ECO:0000313" key="3">
    <source>
        <dbReference type="Proteomes" id="UP000322659"/>
    </source>
</evidence>
<name>A0ABY3K9I0_9SPIR</name>
<dbReference type="EMBL" id="SAXZ01000010">
    <property type="protein sequence ID" value="TXJ32819.1"/>
    <property type="molecule type" value="Genomic_DNA"/>
</dbReference>
<evidence type="ECO:0000313" key="2">
    <source>
        <dbReference type="EMBL" id="TXJ32819.1"/>
    </source>
</evidence>
<feature type="transmembrane region" description="Helical" evidence="1">
    <location>
        <begin position="21"/>
        <end position="40"/>
    </location>
</feature>
<dbReference type="RefSeq" id="WP_147559158.1">
    <property type="nucleotide sequence ID" value="NZ_SAXW01000022.1"/>
</dbReference>
<keyword evidence="3" id="KW-1185">Reference proteome</keyword>
<keyword evidence="1" id="KW-0472">Membrane</keyword>